<evidence type="ECO:0000256" key="1">
    <source>
        <dbReference type="SAM" id="Phobius"/>
    </source>
</evidence>
<reference evidence="2" key="1">
    <citation type="submission" date="2020-10" db="EMBL/GenBank/DDBJ databases">
        <authorList>
            <person name="Gilroy R."/>
        </authorList>
    </citation>
    <scope>NUCLEOTIDE SEQUENCE</scope>
    <source>
        <strain evidence="2">E3-2379</strain>
    </source>
</reference>
<proteinExistence type="predicted"/>
<comment type="caution">
    <text evidence="2">The sequence shown here is derived from an EMBL/GenBank/DDBJ whole genome shotgun (WGS) entry which is preliminary data.</text>
</comment>
<accession>A0A9D9N8A0</accession>
<evidence type="ECO:0008006" key="4">
    <source>
        <dbReference type="Google" id="ProtNLM"/>
    </source>
</evidence>
<evidence type="ECO:0000313" key="3">
    <source>
        <dbReference type="Proteomes" id="UP000823618"/>
    </source>
</evidence>
<organism evidence="2 3">
    <name type="scientific">Candidatus Scybalomonas excrementavium</name>
    <dbReference type="NCBI Taxonomy" id="2840943"/>
    <lineage>
        <taxon>Bacteria</taxon>
        <taxon>Bacillati</taxon>
        <taxon>Bacillota</taxon>
        <taxon>Clostridia</taxon>
        <taxon>Lachnospirales</taxon>
        <taxon>Lachnospiraceae</taxon>
        <taxon>Lachnospiraceae incertae sedis</taxon>
        <taxon>Candidatus Scybalomonas</taxon>
    </lineage>
</organism>
<dbReference type="Pfam" id="PF09548">
    <property type="entry name" value="Spore_III_AB"/>
    <property type="match status" value="1"/>
</dbReference>
<keyword evidence="1" id="KW-0472">Membrane</keyword>
<protein>
    <recommendedName>
        <fullName evidence="4">Stage III sporulation protein AB</fullName>
    </recommendedName>
</protein>
<feature type="non-terminal residue" evidence="2">
    <location>
        <position position="1"/>
    </location>
</feature>
<dbReference type="AlphaFoldDB" id="A0A9D9N8A0"/>
<keyword evidence="1" id="KW-0812">Transmembrane</keyword>
<dbReference type="Proteomes" id="UP000823618">
    <property type="component" value="Unassembled WGS sequence"/>
</dbReference>
<name>A0A9D9N8A0_9FIRM</name>
<feature type="transmembrane region" description="Helical" evidence="1">
    <location>
        <begin position="38"/>
        <end position="54"/>
    </location>
</feature>
<sequence>GFGYLDKDTQLSQLEYLITQVEFQIEDAKQKKQSGQRVYQMLGVIGGFFLAILFL</sequence>
<evidence type="ECO:0000313" key="2">
    <source>
        <dbReference type="EMBL" id="MBO8463937.1"/>
    </source>
</evidence>
<keyword evidence="1" id="KW-1133">Transmembrane helix</keyword>
<gene>
    <name evidence="2" type="ORF">IAC13_08405</name>
</gene>
<dbReference type="EMBL" id="JADIML010000229">
    <property type="protein sequence ID" value="MBO8463937.1"/>
    <property type="molecule type" value="Genomic_DNA"/>
</dbReference>
<dbReference type="InterPro" id="IPR014198">
    <property type="entry name" value="Spore_III_AB"/>
</dbReference>
<reference evidence="2" key="2">
    <citation type="journal article" date="2021" name="PeerJ">
        <title>Extensive microbial diversity within the chicken gut microbiome revealed by metagenomics and culture.</title>
        <authorList>
            <person name="Gilroy R."/>
            <person name="Ravi A."/>
            <person name="Getino M."/>
            <person name="Pursley I."/>
            <person name="Horton D.L."/>
            <person name="Alikhan N.F."/>
            <person name="Baker D."/>
            <person name="Gharbi K."/>
            <person name="Hall N."/>
            <person name="Watson M."/>
            <person name="Adriaenssens E.M."/>
            <person name="Foster-Nyarko E."/>
            <person name="Jarju S."/>
            <person name="Secka A."/>
            <person name="Antonio M."/>
            <person name="Oren A."/>
            <person name="Chaudhuri R.R."/>
            <person name="La Ragione R."/>
            <person name="Hildebrand F."/>
            <person name="Pallen M.J."/>
        </authorList>
    </citation>
    <scope>NUCLEOTIDE SEQUENCE</scope>
    <source>
        <strain evidence="2">E3-2379</strain>
    </source>
</reference>